<reference evidence="4" key="1">
    <citation type="submission" date="2021-04" db="EMBL/GenBank/DDBJ databases">
        <title>A novel Synergistetes isolate from a pyrite-forming mixed culture.</title>
        <authorList>
            <person name="Bunk B."/>
            <person name="Sproer C."/>
            <person name="Spring S."/>
            <person name="Pester M."/>
        </authorList>
    </citation>
    <scope>NUCLEOTIDE SEQUENCE [LARGE SCALE GENOMIC DNA]</scope>
    <source>
        <strain evidence="4">J.5.4.2-T.3.5.2</strain>
    </source>
</reference>
<dbReference type="InterPro" id="IPR054828">
    <property type="entry name" value="Vit_B12_bind_prot"/>
</dbReference>
<dbReference type="GO" id="GO:0071281">
    <property type="term" value="P:cellular response to iron ion"/>
    <property type="evidence" value="ECO:0007669"/>
    <property type="project" value="TreeGrafter"/>
</dbReference>
<dbReference type="Proteomes" id="UP000671879">
    <property type="component" value="Chromosome"/>
</dbReference>
<evidence type="ECO:0000313" key="4">
    <source>
        <dbReference type="Proteomes" id="UP000671879"/>
    </source>
</evidence>
<evidence type="ECO:0000256" key="1">
    <source>
        <dbReference type="ARBA" id="ARBA00022729"/>
    </source>
</evidence>
<gene>
    <name evidence="3" type="ORF">KAR29_04125</name>
</gene>
<dbReference type="RefSeq" id="WP_274374368.1">
    <property type="nucleotide sequence ID" value="NZ_CP072943.1"/>
</dbReference>
<proteinExistence type="predicted"/>
<sequence>MTRPFLVLALLLALFVPARGEERIVSLAPAITESLFALGEGGSVVGVTDFDVSPEEVLSLPRVGGYLDPSLERILALRPTLVVGTVTFHAELLRRLEELKIATLTLSLHQGLEEVGKALLSLGRSLGREERALALVEAIDTRLDELGRRVAERFGGHPPSLLVVVWTDPLTIAGGSNYLDDILDRIGVPNAAGGIVYTFPQVDREKVLALDPDIVVVARASRGMTIRSEDFIELFRGIPLRAIARGAVVELPADILFHPGPGVALAAEEIVTMIEARREP</sequence>
<evidence type="ECO:0000313" key="3">
    <source>
        <dbReference type="EMBL" id="QTX33094.1"/>
    </source>
</evidence>
<organism evidence="3 4">
    <name type="scientific">Aminithiophilus ramosus</name>
    <dbReference type="NCBI Taxonomy" id="3029084"/>
    <lineage>
        <taxon>Bacteria</taxon>
        <taxon>Thermotogati</taxon>
        <taxon>Synergistota</taxon>
        <taxon>Synergistia</taxon>
        <taxon>Synergistales</taxon>
        <taxon>Aminithiophilaceae</taxon>
        <taxon>Aminithiophilus</taxon>
    </lineage>
</organism>
<keyword evidence="4" id="KW-1185">Reference proteome</keyword>
<keyword evidence="1" id="KW-0732">Signal</keyword>
<dbReference type="AlphaFoldDB" id="A0A9Q7AHG2"/>
<name>A0A9Q7AHG2_9BACT</name>
<dbReference type="NCBIfam" id="NF038402">
    <property type="entry name" value="TroA_like"/>
    <property type="match status" value="1"/>
</dbReference>
<dbReference type="InterPro" id="IPR050902">
    <property type="entry name" value="ABC_Transporter_SBP"/>
</dbReference>
<dbReference type="PANTHER" id="PTHR30535:SF34">
    <property type="entry name" value="MOLYBDATE-BINDING PROTEIN MOLA"/>
    <property type="match status" value="1"/>
</dbReference>
<dbReference type="KEGG" id="aram:KAR29_04125"/>
<evidence type="ECO:0000259" key="2">
    <source>
        <dbReference type="PROSITE" id="PS50983"/>
    </source>
</evidence>
<dbReference type="PANTHER" id="PTHR30535">
    <property type="entry name" value="VITAMIN B12-BINDING PROTEIN"/>
    <property type="match status" value="1"/>
</dbReference>
<feature type="domain" description="Fe/B12 periplasmic-binding" evidence="2">
    <location>
        <begin position="23"/>
        <end position="280"/>
    </location>
</feature>
<accession>A0A9Q7AHG2</accession>
<protein>
    <submittedName>
        <fullName evidence="3">ABC transporter substrate-binding protein</fullName>
    </submittedName>
</protein>
<dbReference type="Gene3D" id="3.40.50.1980">
    <property type="entry name" value="Nitrogenase molybdenum iron protein domain"/>
    <property type="match status" value="2"/>
</dbReference>
<dbReference type="EMBL" id="CP072943">
    <property type="protein sequence ID" value="QTX33094.1"/>
    <property type="molecule type" value="Genomic_DNA"/>
</dbReference>
<dbReference type="InterPro" id="IPR002491">
    <property type="entry name" value="ABC_transptr_periplasmic_BD"/>
</dbReference>
<dbReference type="PROSITE" id="PS50983">
    <property type="entry name" value="FE_B12_PBP"/>
    <property type="match status" value="1"/>
</dbReference>
<dbReference type="SUPFAM" id="SSF53807">
    <property type="entry name" value="Helical backbone' metal receptor"/>
    <property type="match status" value="1"/>
</dbReference>
<dbReference type="Pfam" id="PF01497">
    <property type="entry name" value="Peripla_BP_2"/>
    <property type="match status" value="1"/>
</dbReference>